<dbReference type="Gene3D" id="3.40.50.300">
    <property type="entry name" value="P-loop containing nucleotide triphosphate hydrolases"/>
    <property type="match status" value="1"/>
</dbReference>
<sequence length="58" mass="6591">MRMPPANKKSRTIGSGGNRIGLLVARHLGRRFCDQHILRHVAQTLGIPLASLRRRHRI</sequence>
<evidence type="ECO:0000313" key="1">
    <source>
        <dbReference type="EMBL" id="MBK8573435.1"/>
    </source>
</evidence>
<dbReference type="AlphaFoldDB" id="A0A936F443"/>
<dbReference type="InterPro" id="IPR027417">
    <property type="entry name" value="P-loop_NTPase"/>
</dbReference>
<dbReference type="EMBL" id="JADKCH010000018">
    <property type="protein sequence ID" value="MBK8573435.1"/>
    <property type="molecule type" value="Genomic_DNA"/>
</dbReference>
<reference evidence="1 2" key="1">
    <citation type="submission" date="2020-10" db="EMBL/GenBank/DDBJ databases">
        <title>Connecting structure to function with the recovery of over 1000 high-quality activated sludge metagenome-assembled genomes encoding full-length rRNA genes using long-read sequencing.</title>
        <authorList>
            <person name="Singleton C.M."/>
            <person name="Petriglieri F."/>
            <person name="Kristensen J.M."/>
            <person name="Kirkegaard R.H."/>
            <person name="Michaelsen T.Y."/>
            <person name="Andersen M.H."/>
            <person name="Karst S.M."/>
            <person name="Dueholm M.S."/>
            <person name="Nielsen P.H."/>
            <person name="Albertsen M."/>
        </authorList>
    </citation>
    <scope>NUCLEOTIDE SEQUENCE [LARGE SCALE GENOMIC DNA]</scope>
    <source>
        <strain evidence="1">OdNE_18-Q3-R46-58_MAXAC.008</strain>
    </source>
</reference>
<gene>
    <name evidence="1" type="ORF">IPN91_12515</name>
</gene>
<keyword evidence="1" id="KW-0418">Kinase</keyword>
<protein>
    <submittedName>
        <fullName evidence="1">Cytidylate kinase family protein</fullName>
    </submittedName>
</protein>
<keyword evidence="1" id="KW-0808">Transferase</keyword>
<proteinExistence type="predicted"/>
<dbReference type="Proteomes" id="UP000709959">
    <property type="component" value="Unassembled WGS sequence"/>
</dbReference>
<dbReference type="GO" id="GO:0016301">
    <property type="term" value="F:kinase activity"/>
    <property type="evidence" value="ECO:0007669"/>
    <property type="project" value="UniProtKB-KW"/>
</dbReference>
<dbReference type="Pfam" id="PF13189">
    <property type="entry name" value="Cytidylate_kin2"/>
    <property type="match status" value="1"/>
</dbReference>
<comment type="caution">
    <text evidence="1">The sequence shown here is derived from an EMBL/GenBank/DDBJ whole genome shotgun (WGS) entry which is preliminary data.</text>
</comment>
<evidence type="ECO:0000313" key="2">
    <source>
        <dbReference type="Proteomes" id="UP000709959"/>
    </source>
</evidence>
<organism evidence="1 2">
    <name type="scientific">Candidatus Geothrix odensensis</name>
    <dbReference type="NCBI Taxonomy" id="2954440"/>
    <lineage>
        <taxon>Bacteria</taxon>
        <taxon>Pseudomonadati</taxon>
        <taxon>Acidobacteriota</taxon>
        <taxon>Holophagae</taxon>
        <taxon>Holophagales</taxon>
        <taxon>Holophagaceae</taxon>
        <taxon>Geothrix</taxon>
    </lineage>
</organism>
<accession>A0A936F443</accession>
<name>A0A936F443_9BACT</name>